<dbReference type="CDD" id="cd01837">
    <property type="entry name" value="SGNH_plant_lipase_like"/>
    <property type="match status" value="1"/>
</dbReference>
<evidence type="ECO:0000256" key="2">
    <source>
        <dbReference type="ARBA" id="ARBA00022729"/>
    </source>
</evidence>
<dbReference type="SMR" id="A0A0B2SW54"/>
<dbReference type="Pfam" id="PF00657">
    <property type="entry name" value="Lipase_GDSL"/>
    <property type="match status" value="1"/>
</dbReference>
<comment type="similarity">
    <text evidence="1">Belongs to the 'GDSL' lipolytic enzyme family.</text>
</comment>
<dbReference type="InterPro" id="IPR036514">
    <property type="entry name" value="SGNH_hydro_sf"/>
</dbReference>
<dbReference type="Gramene" id="XM_028347718.1">
    <property type="protein sequence ID" value="XP_028203519.1"/>
    <property type="gene ID" value="LOC114387516"/>
</dbReference>
<reference evidence="5 6" key="2">
    <citation type="submission" date="2018-09" db="EMBL/GenBank/DDBJ databases">
        <title>A high-quality reference genome of wild soybean provides a powerful tool to mine soybean genomes.</title>
        <authorList>
            <person name="Xie M."/>
            <person name="Chung C.Y.L."/>
            <person name="Li M.-W."/>
            <person name="Wong F.-L."/>
            <person name="Chan T.-F."/>
            <person name="Lam H.-M."/>
        </authorList>
    </citation>
    <scope>NUCLEOTIDE SEQUENCE [LARGE SCALE GENOMIC DNA]</scope>
    <source>
        <strain evidence="6">cv. W05</strain>
        <tissue evidence="5">Hypocotyl of etiolated seedlings</tissue>
    </source>
</reference>
<evidence type="ECO:0000313" key="5">
    <source>
        <dbReference type="EMBL" id="RZB65177.1"/>
    </source>
</evidence>
<organism evidence="4">
    <name type="scientific">Glycine soja</name>
    <name type="common">Wild soybean</name>
    <dbReference type="NCBI Taxonomy" id="3848"/>
    <lineage>
        <taxon>Eukaryota</taxon>
        <taxon>Viridiplantae</taxon>
        <taxon>Streptophyta</taxon>
        <taxon>Embryophyta</taxon>
        <taxon>Tracheophyta</taxon>
        <taxon>Spermatophyta</taxon>
        <taxon>Magnoliopsida</taxon>
        <taxon>eudicotyledons</taxon>
        <taxon>Gunneridae</taxon>
        <taxon>Pentapetalae</taxon>
        <taxon>rosids</taxon>
        <taxon>fabids</taxon>
        <taxon>Fabales</taxon>
        <taxon>Fabaceae</taxon>
        <taxon>Papilionoideae</taxon>
        <taxon>50 kb inversion clade</taxon>
        <taxon>NPAAA clade</taxon>
        <taxon>indigoferoid/millettioid clade</taxon>
        <taxon>Phaseoleae</taxon>
        <taxon>Glycine</taxon>
        <taxon>Glycine subgen. Soja</taxon>
    </lineage>
</organism>
<evidence type="ECO:0000256" key="3">
    <source>
        <dbReference type="SAM" id="SignalP"/>
    </source>
</evidence>
<name>A0A0B2SW54_GLYSO</name>
<dbReference type="Gene3D" id="3.40.50.1110">
    <property type="entry name" value="SGNH hydrolase"/>
    <property type="match status" value="1"/>
</dbReference>
<keyword evidence="2 3" id="KW-0732">Signal</keyword>
<feature type="signal peptide" evidence="3">
    <location>
        <begin position="1"/>
        <end position="23"/>
    </location>
</feature>
<evidence type="ECO:0000313" key="4">
    <source>
        <dbReference type="EMBL" id="KHN49085.1"/>
    </source>
</evidence>
<keyword evidence="6" id="KW-1185">Reference proteome</keyword>
<feature type="chain" id="PRO_5040666629" evidence="3">
    <location>
        <begin position="24"/>
        <end position="403"/>
    </location>
</feature>
<dbReference type="EC" id="1.3.5.6" evidence="4"/>
<dbReference type="AlphaFoldDB" id="A0A0B2SW54"/>
<dbReference type="InterPro" id="IPR001087">
    <property type="entry name" value="GDSL"/>
</dbReference>
<dbReference type="SUPFAM" id="SSF52266">
    <property type="entry name" value="SGNH hydrolase"/>
    <property type="match status" value="1"/>
</dbReference>
<dbReference type="InterPro" id="IPR035669">
    <property type="entry name" value="SGNH_plant_lipase-like"/>
</dbReference>
<protein>
    <submittedName>
        <fullName evidence="4">GDSL esterase/lipase 5</fullName>
        <ecNumber evidence="4">1.3.5.6</ecNumber>
    </submittedName>
</protein>
<evidence type="ECO:0000256" key="1">
    <source>
        <dbReference type="ARBA" id="ARBA00008668"/>
    </source>
</evidence>
<reference evidence="4" key="1">
    <citation type="submission" date="2014-07" db="EMBL/GenBank/DDBJ databases">
        <title>Identification of a novel salt tolerance gene in wild soybean by whole-genome sequencing.</title>
        <authorList>
            <person name="Lam H.-M."/>
            <person name="Qi X."/>
            <person name="Li M.-W."/>
            <person name="Liu X."/>
            <person name="Xie M."/>
            <person name="Ni M."/>
            <person name="Xu X."/>
        </authorList>
    </citation>
    <scope>NUCLEOTIDE SEQUENCE [LARGE SCALE GENOMIC DNA]</scope>
    <source>
        <tissue evidence="4">Root</tissue>
    </source>
</reference>
<accession>A0A0B2SW54</accession>
<dbReference type="Proteomes" id="UP000053555">
    <property type="component" value="Unassembled WGS sequence"/>
</dbReference>
<keyword evidence="4" id="KW-0560">Oxidoreductase</keyword>
<dbReference type="GO" id="GO:0016719">
    <property type="term" value="F:9,9'-di-cis-zeta-carotene desaturase activity"/>
    <property type="evidence" value="ECO:0007669"/>
    <property type="project" value="UniProtKB-EC"/>
</dbReference>
<dbReference type="EMBL" id="QZWG01000015">
    <property type="protein sequence ID" value="RZB65177.1"/>
    <property type="molecule type" value="Genomic_DNA"/>
</dbReference>
<dbReference type="GO" id="GO:0016298">
    <property type="term" value="F:lipase activity"/>
    <property type="evidence" value="ECO:0007669"/>
    <property type="project" value="TreeGrafter"/>
</dbReference>
<dbReference type="PANTHER" id="PTHR45966:SF13">
    <property type="entry name" value="GDSL ESTERASE_LIPASE"/>
    <property type="match status" value="1"/>
</dbReference>
<proteinExistence type="inferred from homology"/>
<dbReference type="Proteomes" id="UP000289340">
    <property type="component" value="Chromosome 15"/>
</dbReference>
<dbReference type="InterPro" id="IPR044552">
    <property type="entry name" value="GLIP1-5/GLL25"/>
</dbReference>
<gene>
    <name evidence="5" type="ORF">D0Y65_041290</name>
    <name evidence="4" type="ORF">glysoja_033295</name>
</gene>
<dbReference type="PANTHER" id="PTHR45966">
    <property type="entry name" value="GDSL-LIKE LIPASE/ACYLHYDROLASE"/>
    <property type="match status" value="1"/>
</dbReference>
<evidence type="ECO:0000313" key="6">
    <source>
        <dbReference type="Proteomes" id="UP000289340"/>
    </source>
</evidence>
<dbReference type="EMBL" id="KN639218">
    <property type="protein sequence ID" value="KHN49085.1"/>
    <property type="molecule type" value="Genomic_DNA"/>
</dbReference>
<sequence length="403" mass="44588">MAKQNFPMDCSFVCITLIQFIASMSFSKSQSLINETNTSTTTTTTKAFFILGDSTVDSGNNNYINTIPENKADYKPYGQNGFFQEPTGRFSDGRVIVDFIAEYANLPLIPPFLQPNADYSNGANFASGGAGVLVETNQGLVIDLQTQLSHFEEVRILLSEKLGEKKAKELISEAIYFFSIGSNDYMGGYLGNPKMQESYNPEQYIRMVIGNLTQAIQTLYEKGARKFGFLSLSPLGCLPALRALNPEANKDGCFEAASALALAHNNALSNVLTSLEHVLEGFMYSNSNFYDWLRERIDDPPNYGFNDGVNACCGSGPYGGVFTCGGTKKIKEFSLCDNVGDFVWWDSFHPTEKIHEQFAKALWNGPASSVGPYNLENFFNKEIKLTIADVVDAPEIHHGEFHY</sequence>